<dbReference type="SMART" id="SM00020">
    <property type="entry name" value="Tryp_SPc"/>
    <property type="match status" value="1"/>
</dbReference>
<dbReference type="InterPro" id="IPR001254">
    <property type="entry name" value="Trypsin_dom"/>
</dbReference>
<organism evidence="3 4">
    <name type="scientific">Paramagnetospirillum caucaseum</name>
    <dbReference type="NCBI Taxonomy" id="1244869"/>
    <lineage>
        <taxon>Bacteria</taxon>
        <taxon>Pseudomonadati</taxon>
        <taxon>Pseudomonadota</taxon>
        <taxon>Alphaproteobacteria</taxon>
        <taxon>Rhodospirillales</taxon>
        <taxon>Magnetospirillaceae</taxon>
        <taxon>Paramagnetospirillum</taxon>
    </lineage>
</organism>
<dbReference type="STRING" id="1244869.H261_09058"/>
<dbReference type="InterPro" id="IPR009003">
    <property type="entry name" value="Peptidase_S1_PA"/>
</dbReference>
<name>M3AC05_9PROT</name>
<dbReference type="Gene3D" id="2.40.10.10">
    <property type="entry name" value="Trypsin-like serine proteases"/>
    <property type="match status" value="2"/>
</dbReference>
<evidence type="ECO:0000313" key="3">
    <source>
        <dbReference type="EMBL" id="EME70323.1"/>
    </source>
</evidence>
<dbReference type="SUPFAM" id="SSF50494">
    <property type="entry name" value="Trypsin-like serine proteases"/>
    <property type="match status" value="1"/>
</dbReference>
<gene>
    <name evidence="3" type="ORF">H261_09058</name>
</gene>
<reference evidence="3 4" key="1">
    <citation type="journal article" date="2014" name="Genome Announc.">
        <title>Draft Genome Sequence of Magnetospirillum sp. Strain SO-1, a Freshwater Magnetotactic Bacterium Isolated from the Ol'khovka River, Russia.</title>
        <authorList>
            <person name="Grouzdev D.S."/>
            <person name="Dziuba M.V."/>
            <person name="Sukhacheva M.S."/>
            <person name="Mardanov A.V."/>
            <person name="Beletskiy A.V."/>
            <person name="Kuznetsov B.B."/>
            <person name="Skryabin K.G."/>
        </authorList>
    </citation>
    <scope>NUCLEOTIDE SEQUENCE [LARGE SCALE GENOMIC DNA]</scope>
    <source>
        <strain evidence="3 4">SO-1</strain>
    </source>
</reference>
<dbReference type="GO" id="GO:0006508">
    <property type="term" value="P:proteolysis"/>
    <property type="evidence" value="ECO:0007669"/>
    <property type="project" value="InterPro"/>
</dbReference>
<dbReference type="EMBL" id="AONQ01000019">
    <property type="protein sequence ID" value="EME70323.1"/>
    <property type="molecule type" value="Genomic_DNA"/>
</dbReference>
<evidence type="ECO:0000256" key="1">
    <source>
        <dbReference type="SAM" id="SignalP"/>
    </source>
</evidence>
<dbReference type="InterPro" id="IPR043504">
    <property type="entry name" value="Peptidase_S1_PA_chymotrypsin"/>
</dbReference>
<dbReference type="Proteomes" id="UP000011744">
    <property type="component" value="Unassembled WGS sequence"/>
</dbReference>
<dbReference type="RefSeq" id="WP_008616646.1">
    <property type="nucleotide sequence ID" value="NZ_AONQ01000019.1"/>
</dbReference>
<keyword evidence="1" id="KW-0732">Signal</keyword>
<proteinExistence type="predicted"/>
<dbReference type="eggNOG" id="COG5640">
    <property type="taxonomic scope" value="Bacteria"/>
</dbReference>
<sequence>MPGLYRKPGKWVGAAILAAAVAAAHVPASAVVIQDSLWRDEGGGKGREWAGFGANLRLAAEPQFRAVLALSEDGRTWGDASGTWIGNDAGHAYVLTSAHIFELPATADAYVVRTPGGKILAADRVWTHPKWNGDFDSRTGFDLAILRLVEPLAEAGPPPVLYGGTGEAGRLITFVGFGSRGIGSIGEEDRFYRGSDKAAAQGVVDEVAELASPPPRDGDSGNYLSVWLPREDGGLANPYGGSNKPATPLVGLLGSGDSGGSAWMPQGNGWVVVGVNSNGSGNASYGDSSWFTRVSPLRDWIVRIFPGARFSSDK</sequence>
<feature type="chain" id="PRO_5004030648" evidence="1">
    <location>
        <begin position="31"/>
        <end position="314"/>
    </location>
</feature>
<feature type="signal peptide" evidence="1">
    <location>
        <begin position="1"/>
        <end position="30"/>
    </location>
</feature>
<dbReference type="Pfam" id="PF13365">
    <property type="entry name" value="Trypsin_2"/>
    <property type="match status" value="1"/>
</dbReference>
<protein>
    <submittedName>
        <fullName evidence="3">Peptidase S1 and S6 chymotrypsin/Hap</fullName>
    </submittedName>
</protein>
<dbReference type="OrthoDB" id="267336at2"/>
<dbReference type="AlphaFoldDB" id="M3AC05"/>
<evidence type="ECO:0000259" key="2">
    <source>
        <dbReference type="PROSITE" id="PS50240"/>
    </source>
</evidence>
<comment type="caution">
    <text evidence="3">The sequence shown here is derived from an EMBL/GenBank/DDBJ whole genome shotgun (WGS) entry which is preliminary data.</text>
</comment>
<dbReference type="PROSITE" id="PS50240">
    <property type="entry name" value="TRYPSIN_DOM"/>
    <property type="match status" value="1"/>
</dbReference>
<dbReference type="PATRIC" id="fig|1244869.3.peg.1828"/>
<feature type="domain" description="Peptidase S1" evidence="2">
    <location>
        <begin position="81"/>
        <end position="306"/>
    </location>
</feature>
<dbReference type="GO" id="GO:0004252">
    <property type="term" value="F:serine-type endopeptidase activity"/>
    <property type="evidence" value="ECO:0007669"/>
    <property type="project" value="InterPro"/>
</dbReference>
<evidence type="ECO:0000313" key="4">
    <source>
        <dbReference type="Proteomes" id="UP000011744"/>
    </source>
</evidence>
<keyword evidence="4" id="KW-1185">Reference proteome</keyword>
<accession>M3AC05</accession>